<gene>
    <name evidence="3" type="ORF">L0U89_07365</name>
</gene>
<dbReference type="RefSeq" id="WP_234860938.1">
    <property type="nucleotide sequence ID" value="NZ_JAKEVZ010000004.1"/>
</dbReference>
<dbReference type="EMBL" id="JAKEVZ010000004">
    <property type="protein sequence ID" value="MCF1750887.1"/>
    <property type="molecule type" value="Genomic_DNA"/>
</dbReference>
<sequence length="191" mass="20400">MNKLTTIRIFLVALTLGISTSILSAQTKFTLAASPTFKINGGSSLHDWEMVSNTAKGEGMFNMEGTQFRGAKSLSVSLEAETLKSGTRGLDSNAYKALNTSKNKDIRFALRELTGSGASYTAKGDLTIAGVTKPVTIPVKMSQSGNKLTFEGSLATKLTEFSITPPTALMGTVKTRDEVTISFKTTFQPTN</sequence>
<evidence type="ECO:0000256" key="1">
    <source>
        <dbReference type="SAM" id="SignalP"/>
    </source>
</evidence>
<dbReference type="SMART" id="SM00867">
    <property type="entry name" value="YceI"/>
    <property type="match status" value="1"/>
</dbReference>
<dbReference type="InterPro" id="IPR007372">
    <property type="entry name" value="Lipid/polyisoprenoid-bd_YceI"/>
</dbReference>
<feature type="signal peptide" evidence="1">
    <location>
        <begin position="1"/>
        <end position="25"/>
    </location>
</feature>
<evidence type="ECO:0000259" key="2">
    <source>
        <dbReference type="SMART" id="SM00867"/>
    </source>
</evidence>
<evidence type="ECO:0000313" key="3">
    <source>
        <dbReference type="EMBL" id="MCF1750887.1"/>
    </source>
</evidence>
<dbReference type="Pfam" id="PF04264">
    <property type="entry name" value="YceI"/>
    <property type="match status" value="1"/>
</dbReference>
<name>A0ABS9BS75_9BACT</name>
<evidence type="ECO:0000313" key="4">
    <source>
        <dbReference type="Proteomes" id="UP001201449"/>
    </source>
</evidence>
<organism evidence="3 4">
    <name type="scientific">Mariniradius sediminis</name>
    <dbReference type="NCBI Taxonomy" id="2909237"/>
    <lineage>
        <taxon>Bacteria</taxon>
        <taxon>Pseudomonadati</taxon>
        <taxon>Bacteroidota</taxon>
        <taxon>Cytophagia</taxon>
        <taxon>Cytophagales</taxon>
        <taxon>Cyclobacteriaceae</taxon>
        <taxon>Mariniradius</taxon>
    </lineage>
</organism>
<keyword evidence="4" id="KW-1185">Reference proteome</keyword>
<keyword evidence="1" id="KW-0732">Signal</keyword>
<proteinExistence type="predicted"/>
<dbReference type="PANTHER" id="PTHR34406">
    <property type="entry name" value="PROTEIN YCEI"/>
    <property type="match status" value="1"/>
</dbReference>
<dbReference type="Proteomes" id="UP001201449">
    <property type="component" value="Unassembled WGS sequence"/>
</dbReference>
<comment type="caution">
    <text evidence="3">The sequence shown here is derived from an EMBL/GenBank/DDBJ whole genome shotgun (WGS) entry which is preliminary data.</text>
</comment>
<dbReference type="SUPFAM" id="SSF101874">
    <property type="entry name" value="YceI-like"/>
    <property type="match status" value="1"/>
</dbReference>
<dbReference type="Gene3D" id="2.40.128.110">
    <property type="entry name" value="Lipid/polyisoprenoid-binding, YceI-like"/>
    <property type="match status" value="1"/>
</dbReference>
<dbReference type="InterPro" id="IPR036761">
    <property type="entry name" value="TTHA0802/YceI-like_sf"/>
</dbReference>
<feature type="chain" id="PRO_5045169057" evidence="1">
    <location>
        <begin position="26"/>
        <end position="191"/>
    </location>
</feature>
<reference evidence="3 4" key="1">
    <citation type="submission" date="2022-01" db="EMBL/GenBank/DDBJ databases">
        <title>Mariniradius saccharolyticus sp. nov., isolated from sediment of a river.</title>
        <authorList>
            <person name="Liu H."/>
        </authorList>
    </citation>
    <scope>NUCLEOTIDE SEQUENCE [LARGE SCALE GENOMIC DNA]</scope>
    <source>
        <strain evidence="3 4">RY-2</strain>
    </source>
</reference>
<feature type="domain" description="Lipid/polyisoprenoid-binding YceI-like" evidence="2">
    <location>
        <begin position="28"/>
        <end position="188"/>
    </location>
</feature>
<dbReference type="PANTHER" id="PTHR34406:SF1">
    <property type="entry name" value="PROTEIN YCEI"/>
    <property type="match status" value="1"/>
</dbReference>
<accession>A0ABS9BS75</accession>
<protein>
    <submittedName>
        <fullName evidence="3">YceI family protein</fullName>
    </submittedName>
</protein>